<evidence type="ECO:0000259" key="2">
    <source>
        <dbReference type="PROSITE" id="PS50883"/>
    </source>
</evidence>
<protein>
    <submittedName>
        <fullName evidence="4">Bifunctional diguanylate cyclase/phosphodiesterase</fullName>
    </submittedName>
</protein>
<dbReference type="InterPro" id="IPR029787">
    <property type="entry name" value="Nucleotide_cyclase"/>
</dbReference>
<dbReference type="PANTHER" id="PTHR33121">
    <property type="entry name" value="CYCLIC DI-GMP PHOSPHODIESTERASE PDEF"/>
    <property type="match status" value="1"/>
</dbReference>
<dbReference type="SMART" id="SM00267">
    <property type="entry name" value="GGDEF"/>
    <property type="match status" value="1"/>
</dbReference>
<dbReference type="PANTHER" id="PTHR33121:SF71">
    <property type="entry name" value="OXYGEN SENSOR PROTEIN DOSP"/>
    <property type="match status" value="1"/>
</dbReference>
<dbReference type="EMBL" id="JAMTCD010000003">
    <property type="protein sequence ID" value="MCT7940852.1"/>
    <property type="molecule type" value="Genomic_DNA"/>
</dbReference>
<dbReference type="NCBIfam" id="TIGR00254">
    <property type="entry name" value="GGDEF"/>
    <property type="match status" value="1"/>
</dbReference>
<feature type="transmembrane region" description="Helical" evidence="1">
    <location>
        <begin position="6"/>
        <end position="29"/>
    </location>
</feature>
<dbReference type="InterPro" id="IPR050706">
    <property type="entry name" value="Cyclic-di-GMP_PDE-like"/>
</dbReference>
<evidence type="ECO:0000259" key="3">
    <source>
        <dbReference type="PROSITE" id="PS50887"/>
    </source>
</evidence>
<dbReference type="Gene3D" id="3.30.70.270">
    <property type="match status" value="1"/>
</dbReference>
<keyword evidence="1" id="KW-0812">Transmembrane</keyword>
<feature type="domain" description="EAL" evidence="2">
    <location>
        <begin position="241"/>
        <end position="494"/>
    </location>
</feature>
<dbReference type="CDD" id="cd01948">
    <property type="entry name" value="EAL"/>
    <property type="match status" value="1"/>
</dbReference>
<dbReference type="SUPFAM" id="SSF141868">
    <property type="entry name" value="EAL domain-like"/>
    <property type="match status" value="1"/>
</dbReference>
<evidence type="ECO:0000256" key="1">
    <source>
        <dbReference type="SAM" id="Phobius"/>
    </source>
</evidence>
<dbReference type="InterPro" id="IPR035919">
    <property type="entry name" value="EAL_sf"/>
</dbReference>
<keyword evidence="5" id="KW-1185">Reference proteome</keyword>
<dbReference type="PROSITE" id="PS50887">
    <property type="entry name" value="GGDEF"/>
    <property type="match status" value="1"/>
</dbReference>
<organism evidence="4 5">
    <name type="scientific">Shewanella holmiensis</name>
    <dbReference type="NCBI Taxonomy" id="2952222"/>
    <lineage>
        <taxon>Bacteria</taxon>
        <taxon>Pseudomonadati</taxon>
        <taxon>Pseudomonadota</taxon>
        <taxon>Gammaproteobacteria</taxon>
        <taxon>Alteromonadales</taxon>
        <taxon>Shewanellaceae</taxon>
        <taxon>Shewanella</taxon>
    </lineage>
</organism>
<dbReference type="Pfam" id="PF00563">
    <property type="entry name" value="EAL"/>
    <property type="match status" value="1"/>
</dbReference>
<comment type="caution">
    <text evidence="4">The sequence shown here is derived from an EMBL/GenBank/DDBJ whole genome shotgun (WGS) entry which is preliminary data.</text>
</comment>
<dbReference type="Proteomes" id="UP001155546">
    <property type="component" value="Unassembled WGS sequence"/>
</dbReference>
<dbReference type="PROSITE" id="PS50883">
    <property type="entry name" value="EAL"/>
    <property type="match status" value="1"/>
</dbReference>
<dbReference type="Gene3D" id="3.20.20.450">
    <property type="entry name" value="EAL domain"/>
    <property type="match status" value="1"/>
</dbReference>
<dbReference type="SUPFAM" id="SSF55073">
    <property type="entry name" value="Nucleotide cyclase"/>
    <property type="match status" value="1"/>
</dbReference>
<dbReference type="RefSeq" id="WP_261297293.1">
    <property type="nucleotide sequence ID" value="NZ_JAMTCD010000003.1"/>
</dbReference>
<proteinExistence type="predicted"/>
<dbReference type="Pfam" id="PF00990">
    <property type="entry name" value="GGDEF"/>
    <property type="match status" value="1"/>
</dbReference>
<keyword evidence="1" id="KW-0472">Membrane</keyword>
<accession>A0A9X2WK33</accession>
<evidence type="ECO:0000313" key="4">
    <source>
        <dbReference type="EMBL" id="MCT7940852.1"/>
    </source>
</evidence>
<sequence>MTQTMYLFCVTILAIFLGVMLIAAGVYCWRQKRYLQQLTHILERQIQTISPVDFGSIPQVFTPLITALINLQKSIPFNVERDKLTGLSNRVGFKRKILSRMPIQHGMILLIDIKQFRFVNDLFGFVFGDALLKAFSQRVNSLSRKAQFVARMNGNEFLLFFPEVIDHEQLLVIKDELQQPFEIEQQPISVTVQLGALTLTEHHADVSIMLRRLDLALKKAKSDQKGIAYYDKDDDKKQYRELLIINSLPKGLKQDQLFMVYQPKLDIKSGKCVEVEALIRWHHEGLGEISPDEFIPLAEHTGMISLISGWVLEKVISQQAKWREQGIYVKVAVNLSSDDLHGKPIVADISNLLTRYLVPAECLMIEITESALMASYEQVINTIEQLQMLGVKVAIDDFGTGHSSLAYLRHLPVNEVKIDKAFLQGFQQEKQAQSIVKMTIVLAKELGFDVTVEGVETLSTLQILAEFGADRIQGEYFSKPCDATEFAQVYPKLSQG</sequence>
<dbReference type="InterPro" id="IPR001633">
    <property type="entry name" value="EAL_dom"/>
</dbReference>
<keyword evidence="1" id="KW-1133">Transmembrane helix</keyword>
<dbReference type="InterPro" id="IPR000160">
    <property type="entry name" value="GGDEF_dom"/>
</dbReference>
<evidence type="ECO:0000313" key="5">
    <source>
        <dbReference type="Proteomes" id="UP001155546"/>
    </source>
</evidence>
<dbReference type="CDD" id="cd01949">
    <property type="entry name" value="GGDEF"/>
    <property type="match status" value="1"/>
</dbReference>
<reference evidence="4" key="1">
    <citation type="journal article" date="2023" name="Int. J. Syst. Evol. Microbiol.">
        <title>&lt;i&gt;Shewanella septentrionalis&lt;/i&gt; sp. nov. and &lt;i&gt;Shewanella holmiensis&lt;/i&gt; sp. nov., isolated from Baltic Sea water and sediments.</title>
        <authorList>
            <person name="Martin-Rodriguez A.J."/>
            <person name="Thorell K."/>
            <person name="Joffre E."/>
            <person name="Jensie-Markopoulos S."/>
            <person name="Moore E.R.B."/>
            <person name="Sjoling A."/>
        </authorList>
    </citation>
    <scope>NUCLEOTIDE SEQUENCE</scope>
    <source>
        <strain evidence="4">SP1S2-7</strain>
    </source>
</reference>
<name>A0A9X2WK33_9GAMM</name>
<dbReference type="AlphaFoldDB" id="A0A9X2WK33"/>
<feature type="domain" description="GGDEF" evidence="3">
    <location>
        <begin position="104"/>
        <end position="232"/>
    </location>
</feature>
<dbReference type="InterPro" id="IPR043128">
    <property type="entry name" value="Rev_trsase/Diguanyl_cyclase"/>
</dbReference>
<gene>
    <name evidence="4" type="ORF">NE535_03430</name>
</gene>
<dbReference type="GO" id="GO:0071111">
    <property type="term" value="F:cyclic-guanylate-specific phosphodiesterase activity"/>
    <property type="evidence" value="ECO:0007669"/>
    <property type="project" value="InterPro"/>
</dbReference>
<dbReference type="SMART" id="SM00052">
    <property type="entry name" value="EAL"/>
    <property type="match status" value="1"/>
</dbReference>